<dbReference type="EMBL" id="FMZO01000012">
    <property type="protein sequence ID" value="SDD69260.1"/>
    <property type="molecule type" value="Genomic_DNA"/>
</dbReference>
<name>A0A1G6WTJ8_NIADE</name>
<dbReference type="InterPro" id="IPR007530">
    <property type="entry name" value="Aminoglycoside_adenylylTfrase"/>
</dbReference>
<dbReference type="Proteomes" id="UP000198757">
    <property type="component" value="Unassembled WGS sequence"/>
</dbReference>
<dbReference type="SUPFAM" id="SSF81631">
    <property type="entry name" value="PAP/OAS1 substrate-binding domain"/>
    <property type="match status" value="1"/>
</dbReference>
<dbReference type="PIRSF" id="PIRSF000812">
    <property type="entry name" value="AAD"/>
    <property type="match status" value="1"/>
</dbReference>
<keyword evidence="2" id="KW-1185">Reference proteome</keyword>
<keyword evidence="1" id="KW-0808">Transferase</keyword>
<protein>
    <submittedName>
        <fullName evidence="1">Aminoglycoside 6-adenylyltransferase</fullName>
    </submittedName>
</protein>
<accession>A0A1G6WTJ8</accession>
<dbReference type="STRING" id="1285928.SAMN04487894_11226"/>
<dbReference type="AlphaFoldDB" id="A0A1G6WTJ8"/>
<dbReference type="SUPFAM" id="SSF81301">
    <property type="entry name" value="Nucleotidyltransferase"/>
    <property type="match status" value="1"/>
</dbReference>
<dbReference type="Gene3D" id="1.20.120.330">
    <property type="entry name" value="Nucleotidyltransferases domain 2"/>
    <property type="match status" value="1"/>
</dbReference>
<dbReference type="Gene3D" id="3.30.460.10">
    <property type="entry name" value="Beta Polymerase, domain 2"/>
    <property type="match status" value="1"/>
</dbReference>
<proteinExistence type="predicted"/>
<reference evidence="2" key="1">
    <citation type="submission" date="2016-10" db="EMBL/GenBank/DDBJ databases">
        <authorList>
            <person name="Varghese N."/>
            <person name="Submissions S."/>
        </authorList>
    </citation>
    <scope>NUCLEOTIDE SEQUENCE [LARGE SCALE GENOMIC DNA]</scope>
    <source>
        <strain evidence="2">DSM 25811 / CCM 8410 / LMG 26954 / E90</strain>
    </source>
</reference>
<dbReference type="Pfam" id="PF04439">
    <property type="entry name" value="Adenyl_transf"/>
    <property type="match status" value="1"/>
</dbReference>
<evidence type="ECO:0000313" key="2">
    <source>
        <dbReference type="Proteomes" id="UP000198757"/>
    </source>
</evidence>
<organism evidence="1 2">
    <name type="scientific">Niabella drilacis (strain DSM 25811 / CCM 8410 / CCUG 62505 / LMG 26954 / E90)</name>
    <dbReference type="NCBI Taxonomy" id="1285928"/>
    <lineage>
        <taxon>Bacteria</taxon>
        <taxon>Pseudomonadati</taxon>
        <taxon>Bacteroidota</taxon>
        <taxon>Chitinophagia</taxon>
        <taxon>Chitinophagales</taxon>
        <taxon>Chitinophagaceae</taxon>
        <taxon>Niabella</taxon>
    </lineage>
</organism>
<evidence type="ECO:0000313" key="1">
    <source>
        <dbReference type="EMBL" id="SDD69260.1"/>
    </source>
</evidence>
<gene>
    <name evidence="1" type="ORF">SAMN04487894_11226</name>
</gene>
<dbReference type="GO" id="GO:0016779">
    <property type="term" value="F:nucleotidyltransferase activity"/>
    <property type="evidence" value="ECO:0007669"/>
    <property type="project" value="UniProtKB-KW"/>
</dbReference>
<keyword evidence="1" id="KW-0548">Nucleotidyltransferase</keyword>
<sequence length="334" mass="38577">MHLNRKSSKKISGLEEPLNGVAHRPMPAKIILKFDQTHYTMISRSEAEMMELILEVAKDPRIQAVLQDGSRSNPGVRPDIFQDFDIIYVVNELSSFLKDHNWVQVFGEQMILQLPEAMELYPPTPELEGAFSYLLQFKDGNRIDLTMVPVARLGQLISDSLCKVIWDKAGIFKAHPLPPASDASYIVQRPSERSFTDCCNEFWYTNAGLAKGLWREEVVPAQELINQVIRAALLQMMNWYIGCRHEFSVNTGKWGRNYQRYLEPEMYQKLLATYPAADLQQVWRSVYMAQELFRKAAQFIAAELGYTYPEDWDKNVTAYMQHVQQLPKNASRIY</sequence>
<dbReference type="InterPro" id="IPR043519">
    <property type="entry name" value="NT_sf"/>
</dbReference>